<dbReference type="AlphaFoldDB" id="A0AA38TR97"/>
<evidence type="ECO:0000313" key="2">
    <source>
        <dbReference type="EMBL" id="KAJ9561648.1"/>
    </source>
</evidence>
<dbReference type="PANTHER" id="PTHR11439:SF524">
    <property type="entry name" value="RNA-DIRECTED DNA POLYMERASE, PROTEIN KINASE RLK-PELLE-DLSV FAMILY"/>
    <property type="match status" value="1"/>
</dbReference>
<comment type="caution">
    <text evidence="2">The sequence shown here is derived from an EMBL/GenBank/DDBJ whole genome shotgun (WGS) entry which is preliminary data.</text>
</comment>
<organism evidence="2 3">
    <name type="scientific">Centaurea solstitialis</name>
    <name type="common">yellow star-thistle</name>
    <dbReference type="NCBI Taxonomy" id="347529"/>
    <lineage>
        <taxon>Eukaryota</taxon>
        <taxon>Viridiplantae</taxon>
        <taxon>Streptophyta</taxon>
        <taxon>Embryophyta</taxon>
        <taxon>Tracheophyta</taxon>
        <taxon>Spermatophyta</taxon>
        <taxon>Magnoliopsida</taxon>
        <taxon>eudicotyledons</taxon>
        <taxon>Gunneridae</taxon>
        <taxon>Pentapetalae</taxon>
        <taxon>asterids</taxon>
        <taxon>campanulids</taxon>
        <taxon>Asterales</taxon>
        <taxon>Asteraceae</taxon>
        <taxon>Carduoideae</taxon>
        <taxon>Cardueae</taxon>
        <taxon>Centaureinae</taxon>
        <taxon>Centaurea</taxon>
    </lineage>
</organism>
<evidence type="ECO:0000259" key="1">
    <source>
        <dbReference type="Pfam" id="PF07727"/>
    </source>
</evidence>
<reference evidence="2" key="1">
    <citation type="submission" date="2023-03" db="EMBL/GenBank/DDBJ databases">
        <title>Chromosome-scale reference genome and RAD-based genetic map of yellow starthistle (Centaurea solstitialis) reveal putative structural variation and QTLs associated with invader traits.</title>
        <authorList>
            <person name="Reatini B."/>
            <person name="Cang F.A."/>
            <person name="Jiang Q."/>
            <person name="Mckibben M.T.W."/>
            <person name="Barker M.S."/>
            <person name="Rieseberg L.H."/>
            <person name="Dlugosch K.M."/>
        </authorList>
    </citation>
    <scope>NUCLEOTIDE SEQUENCE</scope>
    <source>
        <strain evidence="2">CAN-66</strain>
        <tissue evidence="2">Leaf</tissue>
    </source>
</reference>
<sequence>MHQPPRFEDPSKPNHVCLLQRSLNGLKQTPRAWFHRFSMLISRMGFVHSRCDASLFIYRHGSHSSSTTLISQSMVTLSTKFSMSDLGDLHYFLGSLSVSTKVCQRDPRTYWHVNCIANWLPHLLTSTPNSTAPVPEFRIPHPIAALLGLSSILLLLARILLMLQPCGMFVAPLTPDLITYSYADCARFPTTRRSTSGYCMFLGHNLLSWSSKRQGTTSRSSAEAEYHGVANAVAETCWICNLLRELHHSPQNATVVYCDNVSAVYLTFILVQHQRKKHIEIDIHFVREKVALGHIWVLHVPSSAQYADIFTKSLPSPLFLDFRFSLNVRCPPVLTAGGC</sequence>
<keyword evidence="3" id="KW-1185">Reference proteome</keyword>
<dbReference type="EMBL" id="JARYMX010000002">
    <property type="protein sequence ID" value="KAJ9561648.1"/>
    <property type="molecule type" value="Genomic_DNA"/>
</dbReference>
<feature type="domain" description="Reverse transcriptase Ty1/copia-type" evidence="1">
    <location>
        <begin position="1"/>
        <end position="94"/>
    </location>
</feature>
<proteinExistence type="predicted"/>
<gene>
    <name evidence="2" type="ORF">OSB04_006808</name>
</gene>
<dbReference type="InterPro" id="IPR013103">
    <property type="entry name" value="RVT_2"/>
</dbReference>
<evidence type="ECO:0000313" key="3">
    <source>
        <dbReference type="Proteomes" id="UP001172457"/>
    </source>
</evidence>
<dbReference type="Pfam" id="PF07727">
    <property type="entry name" value="RVT_2"/>
    <property type="match status" value="1"/>
</dbReference>
<name>A0AA38TR97_9ASTR</name>
<dbReference type="PANTHER" id="PTHR11439">
    <property type="entry name" value="GAG-POL-RELATED RETROTRANSPOSON"/>
    <property type="match status" value="1"/>
</dbReference>
<dbReference type="CDD" id="cd09272">
    <property type="entry name" value="RNase_HI_RT_Ty1"/>
    <property type="match status" value="1"/>
</dbReference>
<dbReference type="Proteomes" id="UP001172457">
    <property type="component" value="Chromosome 2"/>
</dbReference>
<accession>A0AA38TR97</accession>
<protein>
    <recommendedName>
        <fullName evidence="1">Reverse transcriptase Ty1/copia-type domain-containing protein</fullName>
    </recommendedName>
</protein>